<organism evidence="3 4">
    <name type="scientific">Micromonospora qiuiae</name>
    <dbReference type="NCBI Taxonomy" id="502268"/>
    <lineage>
        <taxon>Bacteria</taxon>
        <taxon>Bacillati</taxon>
        <taxon>Actinomycetota</taxon>
        <taxon>Actinomycetes</taxon>
        <taxon>Micromonosporales</taxon>
        <taxon>Micromonosporaceae</taxon>
        <taxon>Micromonospora</taxon>
    </lineage>
</organism>
<comment type="similarity">
    <text evidence="1">Belongs to the thioredoxin family. DsbA subfamily.</text>
</comment>
<accession>A0ABQ4J5Z0</accession>
<dbReference type="EMBL" id="BOPC01000011">
    <property type="protein sequence ID" value="GIJ25588.1"/>
    <property type="molecule type" value="Genomic_DNA"/>
</dbReference>
<dbReference type="SUPFAM" id="SSF52833">
    <property type="entry name" value="Thioredoxin-like"/>
    <property type="match status" value="1"/>
</dbReference>
<dbReference type="PANTHER" id="PTHR13887">
    <property type="entry name" value="GLUTATHIONE S-TRANSFERASE KAPPA"/>
    <property type="match status" value="1"/>
</dbReference>
<proteinExistence type="inferred from homology"/>
<dbReference type="Proteomes" id="UP000653076">
    <property type="component" value="Unassembled WGS sequence"/>
</dbReference>
<feature type="domain" description="Thioredoxin-like fold" evidence="2">
    <location>
        <begin position="22"/>
        <end position="181"/>
    </location>
</feature>
<dbReference type="InterPro" id="IPR036249">
    <property type="entry name" value="Thioredoxin-like_sf"/>
</dbReference>
<protein>
    <recommendedName>
        <fullName evidence="2">Thioredoxin-like fold domain-containing protein</fullName>
    </recommendedName>
</protein>
<keyword evidence="4" id="KW-1185">Reference proteome</keyword>
<dbReference type="RefSeq" id="WP_204032984.1">
    <property type="nucleotide sequence ID" value="NZ_BOPC01000011.1"/>
</dbReference>
<evidence type="ECO:0000313" key="3">
    <source>
        <dbReference type="EMBL" id="GIJ25588.1"/>
    </source>
</evidence>
<dbReference type="Pfam" id="PF13462">
    <property type="entry name" value="Thioredoxin_4"/>
    <property type="match status" value="1"/>
</dbReference>
<dbReference type="PANTHER" id="PTHR13887:SF55">
    <property type="entry name" value="SLR0313 PROTEIN"/>
    <property type="match status" value="1"/>
</dbReference>
<evidence type="ECO:0000259" key="2">
    <source>
        <dbReference type="Pfam" id="PF13462"/>
    </source>
</evidence>
<dbReference type="Gene3D" id="3.40.30.10">
    <property type="entry name" value="Glutaredoxin"/>
    <property type="match status" value="1"/>
</dbReference>
<dbReference type="InterPro" id="IPR012336">
    <property type="entry name" value="Thioredoxin-like_fold"/>
</dbReference>
<sequence>MTDRLTIRPPGTARLRIPVIEDDHVRGPVEAPVTLVVYGDYQCRFCRLAHANLREVLRQRADLVRLVHRHFPDADVHPYAEQAAEAAEAAGRRGRFWEMHDWLYDHQDELNPARLALGVEQLGLPAAQVAAEIGRHAGGDRIRRDVVGGIRSGVKATPTLFVNGTLHNGGFAPTTLLTTIDTTSTP</sequence>
<gene>
    <name evidence="3" type="ORF">Vqi01_07500</name>
</gene>
<name>A0ABQ4J5Z0_9ACTN</name>
<reference evidence="3 4" key="1">
    <citation type="submission" date="2021-01" db="EMBL/GenBank/DDBJ databases">
        <title>Whole genome shotgun sequence of Verrucosispora qiuiae NBRC 106684.</title>
        <authorList>
            <person name="Komaki H."/>
            <person name="Tamura T."/>
        </authorList>
    </citation>
    <scope>NUCLEOTIDE SEQUENCE [LARGE SCALE GENOMIC DNA]</scope>
    <source>
        <strain evidence="3 4">NBRC 106684</strain>
    </source>
</reference>
<evidence type="ECO:0000256" key="1">
    <source>
        <dbReference type="ARBA" id="ARBA00005791"/>
    </source>
</evidence>
<comment type="caution">
    <text evidence="3">The sequence shown here is derived from an EMBL/GenBank/DDBJ whole genome shotgun (WGS) entry which is preliminary data.</text>
</comment>
<evidence type="ECO:0000313" key="4">
    <source>
        <dbReference type="Proteomes" id="UP000653076"/>
    </source>
</evidence>